<evidence type="ECO:0000313" key="2">
    <source>
        <dbReference type="EMBL" id="MEY8041419.1"/>
    </source>
</evidence>
<dbReference type="EMBL" id="JBGEHV010000036">
    <property type="protein sequence ID" value="MEY8041419.1"/>
    <property type="molecule type" value="Genomic_DNA"/>
</dbReference>
<sequence>MSWELPERHETEGGTVRWARLGRGSPVVLLHGTPFSSVVWREVATALSRDHEVFVYDLLGYGRSTMRDGQDVSLVGQQRIFAELLERWGLAEPAVVAHDIGGAVALRTALLGGARYGRLALLDAVAVRPWGSPFFRLVREHAAVFGALPAHLHEALVRRYVRSAAHREPTPAVLDELVGPWLGEAGQQAFYRQIAQADERWTREFEDRLGALGCPVLVGWGEHDDWLPPERGAQLAAAIPGARHERLSGAGHLVQHDAPAELAVLLARFLRP</sequence>
<keyword evidence="2" id="KW-0378">Hydrolase</keyword>
<evidence type="ECO:0000313" key="3">
    <source>
        <dbReference type="Proteomes" id="UP001564626"/>
    </source>
</evidence>
<evidence type="ECO:0000259" key="1">
    <source>
        <dbReference type="Pfam" id="PF00561"/>
    </source>
</evidence>
<accession>A0ABV4CJZ6</accession>
<dbReference type="InterPro" id="IPR029058">
    <property type="entry name" value="AB_hydrolase_fold"/>
</dbReference>
<dbReference type="PANTHER" id="PTHR43194">
    <property type="entry name" value="HYDROLASE ALPHA/BETA FOLD FAMILY"/>
    <property type="match status" value="1"/>
</dbReference>
<reference evidence="2 3" key="1">
    <citation type="submission" date="2024-08" db="EMBL/GenBank/DDBJ databases">
        <title>Genome mining of Saccharopolyspora cebuensis PGLac3 from Nigerian medicinal plant.</title>
        <authorList>
            <person name="Ezeobiora C.E."/>
            <person name="Igbokwe N.H."/>
            <person name="Amin D.H."/>
            <person name="Mendie U.E."/>
        </authorList>
    </citation>
    <scope>NUCLEOTIDE SEQUENCE [LARGE SCALE GENOMIC DNA]</scope>
    <source>
        <strain evidence="2 3">PGLac3</strain>
    </source>
</reference>
<dbReference type="InterPro" id="IPR050228">
    <property type="entry name" value="Carboxylesterase_BioH"/>
</dbReference>
<feature type="domain" description="AB hydrolase-1" evidence="1">
    <location>
        <begin position="26"/>
        <end position="259"/>
    </location>
</feature>
<dbReference type="Pfam" id="PF00561">
    <property type="entry name" value="Abhydrolase_1"/>
    <property type="match status" value="1"/>
</dbReference>
<proteinExistence type="predicted"/>
<name>A0ABV4CJZ6_9PSEU</name>
<dbReference type="Gene3D" id="3.40.50.1820">
    <property type="entry name" value="alpha/beta hydrolase"/>
    <property type="match status" value="1"/>
</dbReference>
<dbReference type="PANTHER" id="PTHR43194:SF5">
    <property type="entry name" value="PIMELOYL-[ACYL-CARRIER PROTEIN] METHYL ESTER ESTERASE"/>
    <property type="match status" value="1"/>
</dbReference>
<gene>
    <name evidence="2" type="ORF">AB8O55_18600</name>
</gene>
<dbReference type="InterPro" id="IPR000073">
    <property type="entry name" value="AB_hydrolase_1"/>
</dbReference>
<comment type="caution">
    <text evidence="2">The sequence shown here is derived from an EMBL/GenBank/DDBJ whole genome shotgun (WGS) entry which is preliminary data.</text>
</comment>
<organism evidence="2 3">
    <name type="scientific">Saccharopolyspora cebuensis</name>
    <dbReference type="NCBI Taxonomy" id="418759"/>
    <lineage>
        <taxon>Bacteria</taxon>
        <taxon>Bacillati</taxon>
        <taxon>Actinomycetota</taxon>
        <taxon>Actinomycetes</taxon>
        <taxon>Pseudonocardiales</taxon>
        <taxon>Pseudonocardiaceae</taxon>
        <taxon>Saccharopolyspora</taxon>
    </lineage>
</organism>
<dbReference type="PRINTS" id="PR00111">
    <property type="entry name" value="ABHYDROLASE"/>
</dbReference>
<dbReference type="GO" id="GO:0016787">
    <property type="term" value="F:hydrolase activity"/>
    <property type="evidence" value="ECO:0007669"/>
    <property type="project" value="UniProtKB-KW"/>
</dbReference>
<dbReference type="SUPFAM" id="SSF53474">
    <property type="entry name" value="alpha/beta-Hydrolases"/>
    <property type="match status" value="1"/>
</dbReference>
<keyword evidence="3" id="KW-1185">Reference proteome</keyword>
<dbReference type="Proteomes" id="UP001564626">
    <property type="component" value="Unassembled WGS sequence"/>
</dbReference>
<protein>
    <submittedName>
        <fullName evidence="2">Alpha/beta fold hydrolase</fullName>
    </submittedName>
</protein>
<dbReference type="RefSeq" id="WP_345365745.1">
    <property type="nucleotide sequence ID" value="NZ_BAABII010000016.1"/>
</dbReference>